<evidence type="ECO:0000313" key="2">
    <source>
        <dbReference type="EMBL" id="MBN4068115.1"/>
    </source>
</evidence>
<protein>
    <submittedName>
        <fullName evidence="2">ATP-dependent sacrificial sulfur transferase LarE</fullName>
    </submittedName>
</protein>
<gene>
    <name evidence="2" type="primary">larE</name>
    <name evidence="2" type="ORF">JYU06_01125</name>
</gene>
<evidence type="ECO:0000259" key="1">
    <source>
        <dbReference type="Pfam" id="PF02540"/>
    </source>
</evidence>
<dbReference type="InterPro" id="IPR005232">
    <property type="entry name" value="LarE"/>
</dbReference>
<dbReference type="GO" id="GO:0016740">
    <property type="term" value="F:transferase activity"/>
    <property type="evidence" value="ECO:0007669"/>
    <property type="project" value="UniProtKB-KW"/>
</dbReference>
<dbReference type="EMBL" id="JAFITO010000004">
    <property type="protein sequence ID" value="MBN4068115.1"/>
    <property type="molecule type" value="Genomic_DNA"/>
</dbReference>
<reference evidence="2 3" key="1">
    <citation type="submission" date="2021-02" db="EMBL/GenBank/DDBJ databases">
        <title>Activity-based single-cell genomes from oceanic crustal fluid captures similar information to metagenomic and metatranscriptomic surveys with orders of magnitude less sampling.</title>
        <authorList>
            <person name="D'Angelo T.S."/>
            <person name="Orcutt B.N."/>
        </authorList>
    </citation>
    <scope>NUCLEOTIDE SEQUENCE [LARGE SCALE GENOMIC DNA]</scope>
    <source>
        <strain evidence="2">AH-315-G02</strain>
    </source>
</reference>
<keyword evidence="2" id="KW-0808">Transferase</keyword>
<feature type="domain" description="NAD/GMP synthase" evidence="1">
    <location>
        <begin position="10"/>
        <end position="69"/>
    </location>
</feature>
<dbReference type="Pfam" id="PF02540">
    <property type="entry name" value="NAD_synthase"/>
    <property type="match status" value="1"/>
</dbReference>
<dbReference type="InterPro" id="IPR014729">
    <property type="entry name" value="Rossmann-like_a/b/a_fold"/>
</dbReference>
<comment type="caution">
    <text evidence="2">The sequence shown here is derived from an EMBL/GenBank/DDBJ whole genome shotgun (WGS) entry which is preliminary data.</text>
</comment>
<accession>A0ABS3AUC5</accession>
<dbReference type="InterPro" id="IPR022310">
    <property type="entry name" value="NAD/GMP_synthase"/>
</dbReference>
<evidence type="ECO:0000313" key="3">
    <source>
        <dbReference type="Proteomes" id="UP000717534"/>
    </source>
</evidence>
<sequence length="254" mass="28595">MLQILKQYPSVAVAFSGGVDSTLLLYAACEALGKERVFVLRGVSELVSKRESTAAAALLRELNISSKQILEIRLYPLIWPEFITNSPERCYFCKKRMYQTFQRSLSISDDPVLLDGSNVDDLKSHRPGSRAIQEFGIKTPMLDADLNKEDIRSLAKRFHLSNHDKPSNSCLATRLLEGTEIKRKLLLTVEECEDFLLERGFSGCRVKPNGLDVVLELAENDAALLTNSPVHVEIICFFKSKGFLRVLVDLHPRI</sequence>
<dbReference type="PANTHER" id="PTHR43169">
    <property type="entry name" value="EXSB FAMILY PROTEIN"/>
    <property type="match status" value="1"/>
</dbReference>
<proteinExistence type="predicted"/>
<dbReference type="SUPFAM" id="SSF52402">
    <property type="entry name" value="Adenine nucleotide alpha hydrolases-like"/>
    <property type="match status" value="1"/>
</dbReference>
<keyword evidence="3" id="KW-1185">Reference proteome</keyword>
<dbReference type="Proteomes" id="UP000717534">
    <property type="component" value="Unassembled WGS sequence"/>
</dbReference>
<name>A0ABS3AUC5_9BACT</name>
<dbReference type="NCBIfam" id="TIGR00268">
    <property type="entry name" value="ATP-dependent sacrificial sulfur transferase LarE"/>
    <property type="match status" value="1"/>
</dbReference>
<dbReference type="Gene3D" id="3.40.50.620">
    <property type="entry name" value="HUPs"/>
    <property type="match status" value="1"/>
</dbReference>
<dbReference type="PIRSF" id="PIRSF006661">
    <property type="entry name" value="PP-lp_UCP006661"/>
    <property type="match status" value="1"/>
</dbReference>
<dbReference type="InterPro" id="IPR052188">
    <property type="entry name" value="Ni-pincer_cofactor_biosynth"/>
</dbReference>
<dbReference type="PANTHER" id="PTHR43169:SF2">
    <property type="entry name" value="NAD_GMP SYNTHASE DOMAIN-CONTAINING PROTEIN"/>
    <property type="match status" value="1"/>
</dbReference>
<organism evidence="2 3">
    <name type="scientific">Desulfotalea psychrophila</name>
    <dbReference type="NCBI Taxonomy" id="84980"/>
    <lineage>
        <taxon>Bacteria</taxon>
        <taxon>Pseudomonadati</taxon>
        <taxon>Thermodesulfobacteriota</taxon>
        <taxon>Desulfobulbia</taxon>
        <taxon>Desulfobulbales</taxon>
        <taxon>Desulfocapsaceae</taxon>
        <taxon>Desulfotalea</taxon>
    </lineage>
</organism>